<reference evidence="2 3" key="1">
    <citation type="submission" date="2018-04" db="EMBL/GenBank/DDBJ databases">
        <title>Novel Campyloabacter and Helicobacter Species and Strains.</title>
        <authorList>
            <person name="Mannion A.J."/>
            <person name="Shen Z."/>
            <person name="Fox J.G."/>
        </authorList>
    </citation>
    <scope>NUCLEOTIDE SEQUENCE [LARGE SCALE GENOMIC DNA]</scope>
    <source>
        <strain evidence="2 3">MIT 12-6600</strain>
    </source>
</reference>
<comment type="caution">
    <text evidence="2">The sequence shown here is derived from an EMBL/GenBank/DDBJ whole genome shotgun (WGS) entry which is preliminary data.</text>
</comment>
<proteinExistence type="predicted"/>
<dbReference type="SUPFAM" id="SSF63411">
    <property type="entry name" value="LuxS/MPP-like metallohydrolase"/>
    <property type="match status" value="2"/>
</dbReference>
<dbReference type="EMBL" id="NXLT01000001">
    <property type="protein sequence ID" value="RDU68605.1"/>
    <property type="molecule type" value="Genomic_DNA"/>
</dbReference>
<dbReference type="InterPro" id="IPR050361">
    <property type="entry name" value="MPP/UQCRC_Complex"/>
</dbReference>
<evidence type="ECO:0000313" key="3">
    <source>
        <dbReference type="Proteomes" id="UP000256514"/>
    </source>
</evidence>
<evidence type="ECO:0000259" key="1">
    <source>
        <dbReference type="Pfam" id="PF05193"/>
    </source>
</evidence>
<feature type="domain" description="Peptidase M16 C-terminal" evidence="1">
    <location>
        <begin position="195"/>
        <end position="369"/>
    </location>
</feature>
<protein>
    <submittedName>
        <fullName evidence="2">Peptidase M16</fullName>
    </submittedName>
</protein>
<dbReference type="InterPro" id="IPR007863">
    <property type="entry name" value="Peptidase_M16_C"/>
</dbReference>
<dbReference type="PANTHER" id="PTHR11851">
    <property type="entry name" value="METALLOPROTEASE"/>
    <property type="match status" value="1"/>
</dbReference>
<dbReference type="Pfam" id="PF05193">
    <property type="entry name" value="Peptidase_M16_C"/>
    <property type="match status" value="1"/>
</dbReference>
<dbReference type="GO" id="GO:0046872">
    <property type="term" value="F:metal ion binding"/>
    <property type="evidence" value="ECO:0007669"/>
    <property type="project" value="InterPro"/>
</dbReference>
<sequence length="438" mass="48695">MVLKSNHYLEPKDSQVEYVRINDVDVPLIFEQSDLLPVGEIRLVFQGAGSMYDAINAKDVVANPKNTKEAKAGLANLASGLLNEGTYTLGNIAFADKLESKAITLNVGSGMQTLSFELSFLKEQQDFALSCLVDLLKDPNITQESLAKLKDITKATILRKENDFDYVAHTNLDTIFFENTPMEYPSIGDIASVDSITLEDIEQYLRQNLVLNRLIVVAGGDMQQQELKDQLIKELSFLPVGTKVSKPSITPRKTPKEIVVTKQTQQAYIHFASPFYAKTTENYKTKVMSFVLGSSGFGSRIMEEVRVKRGLAYSAYFSITGGSDVVNYGVGYLQTGLDSKDEALKVVQEVMQEFVSNGITQDELDSAKAFILGSEPLGEETLSQRLQAKFMNYMRNMPLDSHKQDIAKISHLSLKEMNGFIAKHPEILQLSVSIVQDK</sequence>
<keyword evidence="3" id="KW-1185">Reference proteome</keyword>
<gene>
    <name evidence="2" type="ORF">CQA54_00440</name>
</gene>
<dbReference type="Proteomes" id="UP000256514">
    <property type="component" value="Unassembled WGS sequence"/>
</dbReference>
<dbReference type="OrthoDB" id="9811314at2"/>
<accession>A0A3D8IUK7</accession>
<dbReference type="InterPro" id="IPR011249">
    <property type="entry name" value="Metalloenz_LuxS/M16"/>
</dbReference>
<dbReference type="AlphaFoldDB" id="A0A3D8IUK7"/>
<organism evidence="2 3">
    <name type="scientific">Helicobacter equorum</name>
    <dbReference type="NCBI Taxonomy" id="361872"/>
    <lineage>
        <taxon>Bacteria</taxon>
        <taxon>Pseudomonadati</taxon>
        <taxon>Campylobacterota</taxon>
        <taxon>Epsilonproteobacteria</taxon>
        <taxon>Campylobacterales</taxon>
        <taxon>Helicobacteraceae</taxon>
        <taxon>Helicobacter</taxon>
    </lineage>
</organism>
<dbReference type="PANTHER" id="PTHR11851:SF225">
    <property type="entry name" value="NON-PEPTIDASE HOMOLOG YMXG"/>
    <property type="match status" value="1"/>
</dbReference>
<name>A0A3D8IUK7_9HELI</name>
<dbReference type="Gene3D" id="3.30.830.10">
    <property type="entry name" value="Metalloenzyme, LuxS/M16 peptidase-like"/>
    <property type="match status" value="2"/>
</dbReference>
<evidence type="ECO:0000313" key="2">
    <source>
        <dbReference type="EMBL" id="RDU68605.1"/>
    </source>
</evidence>